<gene>
    <name evidence="2" type="ORF">DF223_07800</name>
</gene>
<keyword evidence="3" id="KW-1185">Reference proteome</keyword>
<keyword evidence="1" id="KW-0812">Transmembrane</keyword>
<name>A0A2U1TE51_9MICO</name>
<keyword evidence="1" id="KW-0472">Membrane</keyword>
<evidence type="ECO:0000256" key="1">
    <source>
        <dbReference type="SAM" id="Phobius"/>
    </source>
</evidence>
<evidence type="ECO:0000313" key="3">
    <source>
        <dbReference type="Proteomes" id="UP000244962"/>
    </source>
</evidence>
<organism evidence="2 3">
    <name type="scientific">Mycetocola zhujimingii</name>
    <dbReference type="NCBI Taxonomy" id="2079792"/>
    <lineage>
        <taxon>Bacteria</taxon>
        <taxon>Bacillati</taxon>
        <taxon>Actinomycetota</taxon>
        <taxon>Actinomycetes</taxon>
        <taxon>Micrococcales</taxon>
        <taxon>Microbacteriaceae</taxon>
        <taxon>Mycetocola</taxon>
    </lineage>
</organism>
<dbReference type="Proteomes" id="UP000244962">
    <property type="component" value="Unassembled WGS sequence"/>
</dbReference>
<dbReference type="RefSeq" id="WP_108962783.1">
    <property type="nucleotide sequence ID" value="NZ_QEFB01000006.1"/>
</dbReference>
<keyword evidence="1" id="KW-1133">Transmembrane helix</keyword>
<dbReference type="AlphaFoldDB" id="A0A2U1TE51"/>
<evidence type="ECO:0000313" key="2">
    <source>
        <dbReference type="EMBL" id="PWC07175.1"/>
    </source>
</evidence>
<dbReference type="EMBL" id="QEFB01000006">
    <property type="protein sequence ID" value="PWC07175.1"/>
    <property type="molecule type" value="Genomic_DNA"/>
</dbReference>
<comment type="caution">
    <text evidence="2">The sequence shown here is derived from an EMBL/GenBank/DDBJ whole genome shotgun (WGS) entry which is preliminary data.</text>
</comment>
<accession>A0A2U1TE51</accession>
<feature type="transmembrane region" description="Helical" evidence="1">
    <location>
        <begin position="40"/>
        <end position="65"/>
    </location>
</feature>
<reference evidence="3" key="1">
    <citation type="submission" date="2018-04" db="EMBL/GenBank/DDBJ databases">
        <authorList>
            <person name="Liu S."/>
            <person name="Wang Z."/>
            <person name="Li J."/>
        </authorList>
    </citation>
    <scope>NUCLEOTIDE SEQUENCE [LARGE SCALE GENOMIC DNA]</scope>
    <source>
        <strain evidence="3">622</strain>
    </source>
</reference>
<protein>
    <submittedName>
        <fullName evidence="2">Uncharacterized protein</fullName>
    </submittedName>
</protein>
<sequence length="270" mass="28800">MSSSTEPEPESSRTERLRAELVATVNAAPYAKRSKRPRTIIAAIAAFALAGAATGGTITSTALAAPDEPVTVNVRDIAADFTLRHINLIDTPFVVSSHGRTIIELGKAPEGATSIALNLDCIEPGVFTVGFNSRNVTAMECDSGGAGNNSYLLEVDSPNDQTLTVDTKPSTQYTVWASWANEDAIPEKSSAQAAELADGRVTQDEYNAAFDRYDSCMAKTGMALIGIDRSGTVIKYSTVSEAVYSAARQCYEGEFKDVDVEWQVSNQDSP</sequence>
<proteinExistence type="predicted"/>